<evidence type="ECO:0000313" key="6">
    <source>
        <dbReference type="EMBL" id="CAF0887002.1"/>
    </source>
</evidence>
<dbReference type="InterPro" id="IPR036388">
    <property type="entry name" value="WH-like_DNA-bd_sf"/>
</dbReference>
<dbReference type="GO" id="GO:0005634">
    <property type="term" value="C:nucleus"/>
    <property type="evidence" value="ECO:0007669"/>
    <property type="project" value="UniProtKB-SubCell"/>
</dbReference>
<dbReference type="EMBL" id="CAJNOH010000008">
    <property type="protein sequence ID" value="CAF0740274.1"/>
    <property type="molecule type" value="Genomic_DNA"/>
</dbReference>
<dbReference type="GO" id="GO:0043565">
    <property type="term" value="F:sequence-specific DNA binding"/>
    <property type="evidence" value="ECO:0007669"/>
    <property type="project" value="InterPro"/>
</dbReference>
<proteinExistence type="inferred from homology"/>
<dbReference type="GO" id="GO:0016477">
    <property type="term" value="P:cell migration"/>
    <property type="evidence" value="ECO:0007669"/>
    <property type="project" value="TreeGrafter"/>
</dbReference>
<dbReference type="Proteomes" id="UP000663854">
    <property type="component" value="Unassembled WGS sequence"/>
</dbReference>
<dbReference type="AlphaFoldDB" id="A0A813YPP8"/>
<dbReference type="PANTHER" id="PTHR45857:SF4">
    <property type="entry name" value="FORMIN-LIKE PROTEIN"/>
    <property type="match status" value="1"/>
</dbReference>
<dbReference type="SUPFAM" id="SSF46785">
    <property type="entry name" value="Winged helix' DNA-binding domain"/>
    <property type="match status" value="1"/>
</dbReference>
<comment type="similarity">
    <text evidence="2">Belongs to the formin homology family.</text>
</comment>
<comment type="caution">
    <text evidence="6">The sequence shown here is derived from an EMBL/GenBank/DDBJ whole genome shotgun (WGS) entry which is preliminary data.</text>
</comment>
<name>A0A813YPP8_9BILA</name>
<evidence type="ECO:0000256" key="2">
    <source>
        <dbReference type="ARBA" id="ARBA00023449"/>
    </source>
</evidence>
<dbReference type="Gene3D" id="1.20.58.2220">
    <property type="entry name" value="Formin, FH2 domain"/>
    <property type="match status" value="1"/>
</dbReference>
<dbReference type="PANTHER" id="PTHR45857">
    <property type="entry name" value="FORMIN-LIKE PROTEIN"/>
    <property type="match status" value="1"/>
</dbReference>
<dbReference type="PRINTS" id="PR00454">
    <property type="entry name" value="ETSDOMAIN"/>
</dbReference>
<dbReference type="GO" id="GO:0030866">
    <property type="term" value="P:cortical actin cytoskeleton organization"/>
    <property type="evidence" value="ECO:0007669"/>
    <property type="project" value="TreeGrafter"/>
</dbReference>
<dbReference type="PROSITE" id="PS51444">
    <property type="entry name" value="FH2"/>
    <property type="match status" value="1"/>
</dbReference>
<accession>A0A813YPP8</accession>
<dbReference type="Pfam" id="PF02181">
    <property type="entry name" value="FH2"/>
    <property type="match status" value="1"/>
</dbReference>
<feature type="domain" description="ETS" evidence="3">
    <location>
        <begin position="357"/>
        <end position="440"/>
    </location>
</feature>
<dbReference type="SMART" id="SM00498">
    <property type="entry name" value="FH2"/>
    <property type="match status" value="1"/>
</dbReference>
<dbReference type="InterPro" id="IPR000418">
    <property type="entry name" value="Ets_dom"/>
</dbReference>
<dbReference type="InterPro" id="IPR042201">
    <property type="entry name" value="FH2_Formin_sf"/>
</dbReference>
<organism evidence="6 7">
    <name type="scientific">Rotaria sordida</name>
    <dbReference type="NCBI Taxonomy" id="392033"/>
    <lineage>
        <taxon>Eukaryota</taxon>
        <taxon>Metazoa</taxon>
        <taxon>Spiralia</taxon>
        <taxon>Gnathifera</taxon>
        <taxon>Rotifera</taxon>
        <taxon>Eurotatoria</taxon>
        <taxon>Bdelloidea</taxon>
        <taxon>Philodinida</taxon>
        <taxon>Philodinidae</taxon>
        <taxon>Rotaria</taxon>
    </lineage>
</organism>
<dbReference type="SUPFAM" id="SSF101447">
    <property type="entry name" value="Formin homology 2 domain (FH2 domain)"/>
    <property type="match status" value="1"/>
</dbReference>
<dbReference type="GO" id="GO:0051015">
    <property type="term" value="F:actin filament binding"/>
    <property type="evidence" value="ECO:0007669"/>
    <property type="project" value="TreeGrafter"/>
</dbReference>
<evidence type="ECO:0000259" key="4">
    <source>
        <dbReference type="PROSITE" id="PS51444"/>
    </source>
</evidence>
<reference evidence="6" key="1">
    <citation type="submission" date="2021-02" db="EMBL/GenBank/DDBJ databases">
        <authorList>
            <person name="Nowell W R."/>
        </authorList>
    </citation>
    <scope>NUCLEOTIDE SEQUENCE</scope>
</reference>
<evidence type="ECO:0000313" key="7">
    <source>
        <dbReference type="Proteomes" id="UP000663870"/>
    </source>
</evidence>
<dbReference type="Proteomes" id="UP000663870">
    <property type="component" value="Unassembled WGS sequence"/>
</dbReference>
<evidence type="ECO:0000256" key="1">
    <source>
        <dbReference type="ARBA" id="ARBA00005562"/>
    </source>
</evidence>
<protein>
    <submittedName>
        <fullName evidence="6">Uncharacterized protein</fullName>
    </submittedName>
</protein>
<dbReference type="GO" id="GO:0008360">
    <property type="term" value="P:regulation of cell shape"/>
    <property type="evidence" value="ECO:0007669"/>
    <property type="project" value="TreeGrafter"/>
</dbReference>
<dbReference type="EMBL" id="CAJNOL010000149">
    <property type="protein sequence ID" value="CAF0887002.1"/>
    <property type="molecule type" value="Genomic_DNA"/>
</dbReference>
<dbReference type="PROSITE" id="PS50061">
    <property type="entry name" value="ETS_DOMAIN_3"/>
    <property type="match status" value="1"/>
</dbReference>
<dbReference type="InterPro" id="IPR036390">
    <property type="entry name" value="WH_DNA-bd_sf"/>
</dbReference>
<gene>
    <name evidence="6" type="ORF">JXQ802_LOCUS8455</name>
    <name evidence="5" type="ORF">PYM288_LOCUS1508</name>
</gene>
<sequence>MLPSSDESDVQFQLYFLDCASDSIIRLSNDKSIMNHLFRSATNKVHKFEKKYQRKESNRVTDIDQLSLSYNPTSFSSKTTTRHPSIEITKNENSKISIPIIKSESSTQSPSLIEVKTDTKVLIPKAPPLPNSFDLAIKSQSKSLKTALISPNQETLWSKVENYDVAGYVNQLNKLINEKNSNKMNESKIKTILDNRQPGSYTGKHFENTDDLVAWIYQHAQSLQNGPNDPVMSFCNDSSQLTSFLPVGRSMESTKFDPAKDDGYAITMLDCDQNSDKEIFYDPINSDSIFNFGSVEIADFMSNIQIQPTFDFDLSPASPPMKKPRKKKQNRILSNLPHIDVREWFVTDETSGRSRRPLLHEFLRQLLNNKNYSHIAAYIDRSKGIFRFYQKNTAAELWQRVKGRNSDSVMTYEKLARAIRYYYSSGIIHPTPGRFTFQFGIILAFNKRSPIEIAEAIKTFNLELISVELIQHLIQYIPNDTEIDAFRHLSIDKEQLSPADRLMYEIIQIPFYMERLNTIKFKLIFADNYHLLNDQMHIINEACSFLYQSNHIKKLLEIILSIVNHLNPTVIHQVLTLDDLSKIYDLKTSKTHIPIMNIVSEICNDRHSEIFDIKENYKSILSASKIDLTLIKSEIEQMKQEFEQIELWINKFEENIQIQKFLHDCQHKLHEIIQYYEITNDQFHKTVSYFTKEITTSTRFFSIFANLIHSLKIKHPTL</sequence>
<dbReference type="InterPro" id="IPR043592">
    <property type="entry name" value="FMNL_animal"/>
</dbReference>
<keyword evidence="7" id="KW-1185">Reference proteome</keyword>
<dbReference type="GO" id="GO:0003700">
    <property type="term" value="F:DNA-binding transcription factor activity"/>
    <property type="evidence" value="ECO:0007669"/>
    <property type="project" value="InterPro"/>
</dbReference>
<evidence type="ECO:0000313" key="5">
    <source>
        <dbReference type="EMBL" id="CAF0740274.1"/>
    </source>
</evidence>
<feature type="domain" description="FH2" evidence="4">
    <location>
        <begin position="348"/>
        <end position="718"/>
    </location>
</feature>
<evidence type="ECO:0000259" key="3">
    <source>
        <dbReference type="PROSITE" id="PS50061"/>
    </source>
</evidence>
<dbReference type="Gene3D" id="1.10.10.10">
    <property type="entry name" value="Winged helix-like DNA-binding domain superfamily/Winged helix DNA-binding domain"/>
    <property type="match status" value="1"/>
</dbReference>
<dbReference type="GO" id="GO:0005829">
    <property type="term" value="C:cytosol"/>
    <property type="evidence" value="ECO:0007669"/>
    <property type="project" value="TreeGrafter"/>
</dbReference>
<dbReference type="SMART" id="SM00413">
    <property type="entry name" value="ETS"/>
    <property type="match status" value="1"/>
</dbReference>
<dbReference type="InterPro" id="IPR015425">
    <property type="entry name" value="FH2_Formin"/>
</dbReference>
<comment type="similarity">
    <text evidence="1">Belongs to the ETS family.</text>
</comment>